<dbReference type="AlphaFoldDB" id="A0A101I1A1"/>
<dbReference type="PATRIC" id="fig|1236046.5.peg.1300"/>
<dbReference type="EMBL" id="LGGW01000155">
    <property type="protein sequence ID" value="KUK86883.1"/>
    <property type="molecule type" value="Genomic_DNA"/>
</dbReference>
<accession>A0A101I1A1</accession>
<reference evidence="4" key="1">
    <citation type="journal article" date="2015" name="MBio">
        <title>Genome-Resolved Metagenomic Analysis Reveals Roles for Candidate Phyla and Other Microbial Community Members in Biogeochemical Transformations in Oil Reservoirs.</title>
        <authorList>
            <person name="Hu P."/>
            <person name="Tom L."/>
            <person name="Singh A."/>
            <person name="Thomas B.C."/>
            <person name="Baker B.J."/>
            <person name="Piceno Y.M."/>
            <person name="Andersen G.L."/>
            <person name="Banfield J.F."/>
        </authorList>
    </citation>
    <scope>NUCLEOTIDE SEQUENCE [LARGE SCALE GENOMIC DNA]</scope>
</reference>
<feature type="domain" description="Helicase C-terminal" evidence="2">
    <location>
        <begin position="2"/>
        <end position="155"/>
    </location>
</feature>
<evidence type="ECO:0000256" key="1">
    <source>
        <dbReference type="ARBA" id="ARBA00022801"/>
    </source>
</evidence>
<proteinExistence type="predicted"/>
<dbReference type="Gene3D" id="3.40.50.300">
    <property type="entry name" value="P-loop containing nucleotide triphosphate hydrolases"/>
    <property type="match status" value="1"/>
</dbReference>
<dbReference type="SMART" id="SM00490">
    <property type="entry name" value="HELICc"/>
    <property type="match status" value="1"/>
</dbReference>
<dbReference type="CDD" id="cd18793">
    <property type="entry name" value="SF2_C_SNF"/>
    <property type="match status" value="1"/>
</dbReference>
<keyword evidence="3" id="KW-0347">Helicase</keyword>
<dbReference type="PROSITE" id="PS51194">
    <property type="entry name" value="HELICASE_CTER"/>
    <property type="match status" value="1"/>
</dbReference>
<dbReference type="GO" id="GO:0004386">
    <property type="term" value="F:helicase activity"/>
    <property type="evidence" value="ECO:0007669"/>
    <property type="project" value="UniProtKB-KW"/>
</dbReference>
<keyword evidence="3" id="KW-0547">Nucleotide-binding</keyword>
<gene>
    <name evidence="3" type="ORF">XE02_1334</name>
</gene>
<dbReference type="InterPro" id="IPR001650">
    <property type="entry name" value="Helicase_C-like"/>
</dbReference>
<dbReference type="Pfam" id="PF00271">
    <property type="entry name" value="Helicase_C"/>
    <property type="match status" value="1"/>
</dbReference>
<dbReference type="Proteomes" id="UP000055014">
    <property type="component" value="Unassembled WGS sequence"/>
</dbReference>
<dbReference type="InterPro" id="IPR027417">
    <property type="entry name" value="P-loop_NTPase"/>
</dbReference>
<evidence type="ECO:0000259" key="2">
    <source>
        <dbReference type="PROSITE" id="PS51194"/>
    </source>
</evidence>
<keyword evidence="1" id="KW-0378">Hydrolase</keyword>
<dbReference type="SUPFAM" id="SSF52540">
    <property type="entry name" value="P-loop containing nucleoside triphosphate hydrolases"/>
    <property type="match status" value="1"/>
</dbReference>
<keyword evidence="3" id="KW-0067">ATP-binding</keyword>
<dbReference type="PANTHER" id="PTHR10799">
    <property type="entry name" value="SNF2/RAD54 HELICASE FAMILY"/>
    <property type="match status" value="1"/>
</dbReference>
<sequence>MKLLEIIQASRREEVDPDVKILVFTEFVATQKMLQRFLEDRGFPVCILNGSMTLEERLKAQRSFAKESQIMISTDAGGEGLNLQFCHVVVNYDMPWNPMKIEQRIGRVDRIGQSQNVKAFNLAMKSTAEFRVIEVIEQKLKVILEEFGVDKTEDVLDSTEAANLFDEIYVTAITDPDNLENQIESSLESIRQQIVLSKERGRILPADSSLEPAEVRRLINQPVHYWLERAVTSYVKSKGGKAIALGKNWKISLPGVIGEELVAFSRNDNPDFRAITFNDPLVRSIVKEIPQFPEGLPVPSAIIRSVPRGISGTWSLWRVTAHGSKYDLKRVLPVFVNEKGDLLHGSADLIWNRLIEGEITITAFEEASGIYEGANRRLKETFDELKSLYYKRADKERERKKDWFRMRRKLAERSGLSRVRDYRVRKVDKEFEEWSSQEETIIPQIELLLALIVKGEE</sequence>
<dbReference type="GO" id="GO:0016787">
    <property type="term" value="F:hydrolase activity"/>
    <property type="evidence" value="ECO:0007669"/>
    <property type="project" value="UniProtKB-KW"/>
</dbReference>
<evidence type="ECO:0000313" key="4">
    <source>
        <dbReference type="Proteomes" id="UP000055014"/>
    </source>
</evidence>
<evidence type="ECO:0000313" key="3">
    <source>
        <dbReference type="EMBL" id="KUK86883.1"/>
    </source>
</evidence>
<dbReference type="InterPro" id="IPR049730">
    <property type="entry name" value="SNF2/RAD54-like_C"/>
</dbReference>
<comment type="caution">
    <text evidence="3">The sequence shown here is derived from an EMBL/GenBank/DDBJ whole genome shotgun (WGS) entry which is preliminary data.</text>
</comment>
<protein>
    <submittedName>
        <fullName evidence="3">Helicase domain protein</fullName>
    </submittedName>
</protein>
<name>A0A101I1A1_9BACT</name>
<organism evidence="3 4">
    <name type="scientific">Mesotoga infera</name>
    <dbReference type="NCBI Taxonomy" id="1236046"/>
    <lineage>
        <taxon>Bacteria</taxon>
        <taxon>Thermotogati</taxon>
        <taxon>Thermotogota</taxon>
        <taxon>Thermotogae</taxon>
        <taxon>Kosmotogales</taxon>
        <taxon>Kosmotogaceae</taxon>
        <taxon>Mesotoga</taxon>
    </lineage>
</organism>